<reference evidence="5" key="2">
    <citation type="submission" date="2017-06" db="EMBL/GenBank/DDBJ databases">
        <title>The pomegranate genome and the genomics of punicalagin biosynthesis.</title>
        <authorList>
            <person name="Xu C."/>
        </authorList>
    </citation>
    <scope>NUCLEOTIDE SEQUENCE [LARGE SCALE GENOMIC DNA]</scope>
    <source>
        <tissue evidence="5">Fresh leaf</tissue>
    </source>
</reference>
<dbReference type="Proteomes" id="UP000197138">
    <property type="component" value="Unassembled WGS sequence"/>
</dbReference>
<evidence type="ECO:0000259" key="4">
    <source>
        <dbReference type="PROSITE" id="PS51471"/>
    </source>
</evidence>
<protein>
    <submittedName>
        <fullName evidence="8">Probable 2-oxoglutarate-dependent dioxygenase AOP1</fullName>
    </submittedName>
</protein>
<evidence type="ECO:0000256" key="2">
    <source>
        <dbReference type="ARBA" id="ARBA00023004"/>
    </source>
</evidence>
<keyword evidence="7" id="KW-1185">Reference proteome</keyword>
<keyword evidence="3" id="KW-0560">Oxidoreductase</keyword>
<sequence>MGIDLALPLSLPKIDLSSDDLSPGTTSWDLVRGDVFRALEEYGCFEAVYGGKKTDGSVMEQLEEVFNLPSETKRRFVKPGDVHFFGYRESTPRSPLYENMAMGEVLDSPAVQSLGDLLWPDHSNPRFSETINTYARKAAELDLLVKRLAFEALGVEKYLDSHIEHLTHSMTLSKYIAPNTMEDQIGMGIHTDKNFLTILQQNHVDGLEVQAKDGRWIRATPSPSTFIVIVGELFLGWCNGRLHCPRHRVMIKGDQVRYSIGLFSKLGGTIKCPEELVDEEHPMLFKPFDEIGLFRFFQTEEGYKAESTVRAYCGV</sequence>
<proteinExistence type="inferred from homology"/>
<evidence type="ECO:0000256" key="3">
    <source>
        <dbReference type="RuleBase" id="RU003682"/>
    </source>
</evidence>
<organism evidence="5 6">
    <name type="scientific">Punica granatum</name>
    <name type="common">Pomegranate</name>
    <dbReference type="NCBI Taxonomy" id="22663"/>
    <lineage>
        <taxon>Eukaryota</taxon>
        <taxon>Viridiplantae</taxon>
        <taxon>Streptophyta</taxon>
        <taxon>Embryophyta</taxon>
        <taxon>Tracheophyta</taxon>
        <taxon>Spermatophyta</taxon>
        <taxon>Magnoliopsida</taxon>
        <taxon>eudicotyledons</taxon>
        <taxon>Gunneridae</taxon>
        <taxon>Pentapetalae</taxon>
        <taxon>rosids</taxon>
        <taxon>malvids</taxon>
        <taxon>Myrtales</taxon>
        <taxon>Lythraceae</taxon>
        <taxon>Punica</taxon>
    </lineage>
</organism>
<feature type="domain" description="Fe2OG dioxygenase" evidence="4">
    <location>
        <begin position="166"/>
        <end position="266"/>
    </location>
</feature>
<dbReference type="EMBL" id="MTKT01004399">
    <property type="protein sequence ID" value="OWM71705.1"/>
    <property type="molecule type" value="Genomic_DNA"/>
</dbReference>
<evidence type="ECO:0000313" key="5">
    <source>
        <dbReference type="EMBL" id="OWM71705.1"/>
    </source>
</evidence>
<dbReference type="InterPro" id="IPR027443">
    <property type="entry name" value="IPNS-like_sf"/>
</dbReference>
<dbReference type="RefSeq" id="XP_031381969.1">
    <property type="nucleotide sequence ID" value="XM_031526109.1"/>
</dbReference>
<dbReference type="SUPFAM" id="SSF51197">
    <property type="entry name" value="Clavaminate synthase-like"/>
    <property type="match status" value="1"/>
</dbReference>
<dbReference type="GeneID" id="116196410"/>
<keyword evidence="8" id="KW-0223">Dioxygenase</keyword>
<dbReference type="Gene3D" id="2.60.120.330">
    <property type="entry name" value="B-lactam Antibiotic, Isopenicillin N Synthase, Chain"/>
    <property type="match status" value="1"/>
</dbReference>
<evidence type="ECO:0000313" key="6">
    <source>
        <dbReference type="Proteomes" id="UP000197138"/>
    </source>
</evidence>
<dbReference type="PROSITE" id="PS51471">
    <property type="entry name" value="FE2OG_OXY"/>
    <property type="match status" value="1"/>
</dbReference>
<dbReference type="GO" id="GO:0046872">
    <property type="term" value="F:metal ion binding"/>
    <property type="evidence" value="ECO:0007669"/>
    <property type="project" value="UniProtKB-KW"/>
</dbReference>
<reference evidence="6" key="1">
    <citation type="journal article" date="2017" name="Plant J.">
        <title>The pomegranate (Punica granatum L.) genome and the genomics of punicalagin biosynthesis.</title>
        <authorList>
            <person name="Qin G."/>
            <person name="Xu C."/>
            <person name="Ming R."/>
            <person name="Tang H."/>
            <person name="Guyot R."/>
            <person name="Kramer E.M."/>
            <person name="Hu Y."/>
            <person name="Yi X."/>
            <person name="Qi Y."/>
            <person name="Xu X."/>
            <person name="Gao Z."/>
            <person name="Pan H."/>
            <person name="Jian J."/>
            <person name="Tian Y."/>
            <person name="Yue Z."/>
            <person name="Xu Y."/>
        </authorList>
    </citation>
    <scope>NUCLEOTIDE SEQUENCE [LARGE SCALE GENOMIC DNA]</scope>
    <source>
        <strain evidence="6">cv. Dabenzi</strain>
    </source>
</reference>
<keyword evidence="1 3" id="KW-0479">Metal-binding</keyword>
<dbReference type="Proteomes" id="UP000515151">
    <property type="component" value="Chromosome 2"/>
</dbReference>
<dbReference type="InterPro" id="IPR005123">
    <property type="entry name" value="Oxoglu/Fe-dep_dioxygenase_dom"/>
</dbReference>
<name>A0A218WFW2_PUNGR</name>
<reference evidence="8" key="4">
    <citation type="submission" date="2025-04" db="UniProtKB">
        <authorList>
            <consortium name="RefSeq"/>
        </authorList>
    </citation>
    <scope>IDENTIFICATION</scope>
    <source>
        <tissue evidence="8">Leaf</tissue>
    </source>
</reference>
<dbReference type="Pfam" id="PF14226">
    <property type="entry name" value="DIOX_N"/>
    <property type="match status" value="1"/>
</dbReference>
<evidence type="ECO:0000256" key="1">
    <source>
        <dbReference type="ARBA" id="ARBA00022723"/>
    </source>
</evidence>
<dbReference type="GO" id="GO:0051213">
    <property type="term" value="F:dioxygenase activity"/>
    <property type="evidence" value="ECO:0007669"/>
    <property type="project" value="UniProtKB-KW"/>
</dbReference>
<dbReference type="OrthoDB" id="1558604at2759"/>
<accession>A0A218WFW2</accession>
<evidence type="ECO:0000313" key="7">
    <source>
        <dbReference type="Proteomes" id="UP000515151"/>
    </source>
</evidence>
<dbReference type="InterPro" id="IPR050231">
    <property type="entry name" value="Iron_ascorbate_oxido_reductase"/>
</dbReference>
<comment type="similarity">
    <text evidence="3">Belongs to the iron/ascorbate-dependent oxidoreductase family.</text>
</comment>
<evidence type="ECO:0000313" key="8">
    <source>
        <dbReference type="RefSeq" id="XP_031381969.1"/>
    </source>
</evidence>
<dbReference type="Pfam" id="PF03171">
    <property type="entry name" value="2OG-FeII_Oxy"/>
    <property type="match status" value="1"/>
</dbReference>
<reference evidence="7" key="3">
    <citation type="journal article" date="2020" name="Plant Biotechnol. J.">
        <title>The pomegranate (Punica granatum L.) draft genome dissects genetic divergence between soft- and hard-seeded cultivars.</title>
        <authorList>
            <person name="Luo X."/>
            <person name="Li H."/>
            <person name="Wu Z."/>
            <person name="Yao W."/>
            <person name="Zhao P."/>
            <person name="Cao D."/>
            <person name="Yu H."/>
            <person name="Li K."/>
            <person name="Poudel K."/>
            <person name="Zhao D."/>
            <person name="Zhang F."/>
            <person name="Xia X."/>
            <person name="Chen L."/>
            <person name="Wang Q."/>
            <person name="Jing D."/>
            <person name="Cao S."/>
        </authorList>
    </citation>
    <scope>NUCLEOTIDE SEQUENCE [LARGE SCALE GENOMIC DNA]</scope>
</reference>
<dbReference type="PANTHER" id="PTHR47990">
    <property type="entry name" value="2-OXOGLUTARATE (2OG) AND FE(II)-DEPENDENT OXYGENASE SUPERFAMILY PROTEIN-RELATED"/>
    <property type="match status" value="1"/>
</dbReference>
<dbReference type="AlphaFoldDB" id="A0A218WFW2"/>
<keyword evidence="2 3" id="KW-0408">Iron</keyword>
<dbReference type="InterPro" id="IPR026992">
    <property type="entry name" value="DIOX_N"/>
</dbReference>
<dbReference type="InterPro" id="IPR044861">
    <property type="entry name" value="IPNS-like_FE2OG_OXY"/>
</dbReference>
<gene>
    <name evidence="8" type="primary">LOC116196410</name>
    <name evidence="5" type="ORF">CDL15_Pgr005893</name>
</gene>